<dbReference type="OrthoDB" id="9794397at2"/>
<name>A0A4P8IMG6_9BURK</name>
<dbReference type="PROSITE" id="PS50043">
    <property type="entry name" value="HTH_LUXR_2"/>
    <property type="match status" value="1"/>
</dbReference>
<protein>
    <submittedName>
        <fullName evidence="5">Response regulator transcription factor</fullName>
    </submittedName>
</protein>
<dbReference type="Proteomes" id="UP000298656">
    <property type="component" value="Chromosome 1"/>
</dbReference>
<evidence type="ECO:0000313" key="5">
    <source>
        <dbReference type="EMBL" id="QCP49141.1"/>
    </source>
</evidence>
<dbReference type="GO" id="GO:0006355">
    <property type="term" value="P:regulation of DNA-templated transcription"/>
    <property type="evidence" value="ECO:0007669"/>
    <property type="project" value="InterPro"/>
</dbReference>
<keyword evidence="2" id="KW-0238">DNA-binding</keyword>
<evidence type="ECO:0000259" key="4">
    <source>
        <dbReference type="PROSITE" id="PS50043"/>
    </source>
</evidence>
<proteinExistence type="predicted"/>
<evidence type="ECO:0000256" key="1">
    <source>
        <dbReference type="ARBA" id="ARBA00023015"/>
    </source>
</evidence>
<dbReference type="SMART" id="SM00421">
    <property type="entry name" value="HTH_LUXR"/>
    <property type="match status" value="1"/>
</dbReference>
<reference evidence="5 6" key="1">
    <citation type="submission" date="2019-05" db="EMBL/GenBank/DDBJ databases">
        <title>Burkholderia sp. DHOD12, isolated from subtropical forest soil.</title>
        <authorList>
            <person name="Gao Z.-H."/>
            <person name="Qiu L.-H."/>
        </authorList>
    </citation>
    <scope>NUCLEOTIDE SEQUENCE [LARGE SCALE GENOMIC DNA]</scope>
    <source>
        <strain evidence="5 6">DHOD12</strain>
    </source>
</reference>
<feature type="domain" description="HTH luxR-type" evidence="4">
    <location>
        <begin position="42"/>
        <end position="107"/>
    </location>
</feature>
<sequence>MFHFNRSQAPRERAWQIPVPQILATGHTVFHPQRRGAQKNDSGHLADPCSLREREVLKLLATGLSDKQIARELGISDMTARKHRSNLLRKTASPNVCALLYRAALSGWLGDMLPGPPPDSR</sequence>
<keyword evidence="1" id="KW-0805">Transcription regulation</keyword>
<dbReference type="KEGG" id="tvl:FAZ95_08100"/>
<dbReference type="CDD" id="cd06170">
    <property type="entry name" value="LuxR_C_like"/>
    <property type="match status" value="1"/>
</dbReference>
<dbReference type="GO" id="GO:0003677">
    <property type="term" value="F:DNA binding"/>
    <property type="evidence" value="ECO:0007669"/>
    <property type="project" value="UniProtKB-KW"/>
</dbReference>
<dbReference type="PRINTS" id="PR00038">
    <property type="entry name" value="HTHLUXR"/>
</dbReference>
<evidence type="ECO:0000256" key="3">
    <source>
        <dbReference type="ARBA" id="ARBA00023163"/>
    </source>
</evidence>
<dbReference type="Pfam" id="PF00196">
    <property type="entry name" value="GerE"/>
    <property type="match status" value="1"/>
</dbReference>
<evidence type="ECO:0000256" key="2">
    <source>
        <dbReference type="ARBA" id="ARBA00023125"/>
    </source>
</evidence>
<dbReference type="EMBL" id="CP040077">
    <property type="protein sequence ID" value="QCP49141.1"/>
    <property type="molecule type" value="Genomic_DNA"/>
</dbReference>
<gene>
    <name evidence="5" type="ORF">FAZ95_08100</name>
</gene>
<keyword evidence="3" id="KW-0804">Transcription</keyword>
<dbReference type="SUPFAM" id="SSF46894">
    <property type="entry name" value="C-terminal effector domain of the bipartite response regulators"/>
    <property type="match status" value="1"/>
</dbReference>
<dbReference type="InterPro" id="IPR016032">
    <property type="entry name" value="Sig_transdc_resp-reg_C-effctor"/>
</dbReference>
<dbReference type="InterPro" id="IPR036388">
    <property type="entry name" value="WH-like_DNA-bd_sf"/>
</dbReference>
<organism evidence="5 6">
    <name type="scientific">Trinickia violacea</name>
    <dbReference type="NCBI Taxonomy" id="2571746"/>
    <lineage>
        <taxon>Bacteria</taxon>
        <taxon>Pseudomonadati</taxon>
        <taxon>Pseudomonadota</taxon>
        <taxon>Betaproteobacteria</taxon>
        <taxon>Burkholderiales</taxon>
        <taxon>Burkholderiaceae</taxon>
        <taxon>Trinickia</taxon>
    </lineage>
</organism>
<keyword evidence="6" id="KW-1185">Reference proteome</keyword>
<dbReference type="PANTHER" id="PTHR44688:SF16">
    <property type="entry name" value="DNA-BINDING TRANSCRIPTIONAL ACTIVATOR DEVR_DOSR"/>
    <property type="match status" value="1"/>
</dbReference>
<evidence type="ECO:0000313" key="6">
    <source>
        <dbReference type="Proteomes" id="UP000298656"/>
    </source>
</evidence>
<dbReference type="AlphaFoldDB" id="A0A4P8IMG6"/>
<accession>A0A4P8IMG6</accession>
<dbReference type="Gene3D" id="1.10.10.10">
    <property type="entry name" value="Winged helix-like DNA-binding domain superfamily/Winged helix DNA-binding domain"/>
    <property type="match status" value="1"/>
</dbReference>
<dbReference type="PANTHER" id="PTHR44688">
    <property type="entry name" value="DNA-BINDING TRANSCRIPTIONAL ACTIVATOR DEVR_DOSR"/>
    <property type="match status" value="1"/>
</dbReference>
<dbReference type="InterPro" id="IPR000792">
    <property type="entry name" value="Tscrpt_reg_LuxR_C"/>
</dbReference>